<accession>A0A7R8V9T3</accession>
<gene>
    <name evidence="1" type="ORF">TDIB3V08_LOCUS799</name>
</gene>
<dbReference type="InterPro" id="IPR036179">
    <property type="entry name" value="Ig-like_dom_sf"/>
</dbReference>
<dbReference type="EMBL" id="OA564460">
    <property type="protein sequence ID" value="CAD7194372.1"/>
    <property type="molecule type" value="Genomic_DNA"/>
</dbReference>
<dbReference type="AlphaFoldDB" id="A0A7R8V9T3"/>
<dbReference type="PANTHER" id="PTHR23278">
    <property type="entry name" value="SIDESTEP PROTEIN"/>
    <property type="match status" value="1"/>
</dbReference>
<proteinExistence type="predicted"/>
<reference evidence="1" key="1">
    <citation type="submission" date="2020-11" db="EMBL/GenBank/DDBJ databases">
        <authorList>
            <person name="Tran Van P."/>
        </authorList>
    </citation>
    <scope>NUCLEOTIDE SEQUENCE</scope>
</reference>
<dbReference type="InterPro" id="IPR013783">
    <property type="entry name" value="Ig-like_fold"/>
</dbReference>
<protein>
    <recommendedName>
        <fullName evidence="2">Immunoglobulin I-set domain-containing protein</fullName>
    </recommendedName>
</protein>
<organism evidence="1">
    <name type="scientific">Timema douglasi</name>
    <name type="common">Walking stick</name>
    <dbReference type="NCBI Taxonomy" id="61478"/>
    <lineage>
        <taxon>Eukaryota</taxon>
        <taxon>Metazoa</taxon>
        <taxon>Ecdysozoa</taxon>
        <taxon>Arthropoda</taxon>
        <taxon>Hexapoda</taxon>
        <taxon>Insecta</taxon>
        <taxon>Pterygota</taxon>
        <taxon>Neoptera</taxon>
        <taxon>Polyneoptera</taxon>
        <taxon>Phasmatodea</taxon>
        <taxon>Timematodea</taxon>
        <taxon>Timematoidea</taxon>
        <taxon>Timematidae</taxon>
        <taxon>Timema</taxon>
    </lineage>
</organism>
<evidence type="ECO:0008006" key="2">
    <source>
        <dbReference type="Google" id="ProtNLM"/>
    </source>
</evidence>
<evidence type="ECO:0000313" key="1">
    <source>
        <dbReference type="EMBL" id="CAD7194372.1"/>
    </source>
</evidence>
<sequence length="110" mass="12315">MKVFELPSIYDRSLPPPPPSHPLLHPHHQLIFQGQLVQHNQKSGVIMSNRDLALQAVRRHQAGNYSCTASNVEGDGTSNTVELRVMYDLSEERGEKEKVNHEACDSLTVS</sequence>
<dbReference type="SUPFAM" id="SSF48726">
    <property type="entry name" value="Immunoglobulin"/>
    <property type="match status" value="1"/>
</dbReference>
<name>A0A7R8V9T3_TIMDO</name>
<dbReference type="PANTHER" id="PTHR23278:SF19">
    <property type="entry name" value="OBSCURIN"/>
    <property type="match status" value="1"/>
</dbReference>
<dbReference type="Gene3D" id="2.60.40.10">
    <property type="entry name" value="Immunoglobulins"/>
    <property type="match status" value="1"/>
</dbReference>